<dbReference type="GO" id="GO:0000290">
    <property type="term" value="P:deadenylation-dependent decapping of nuclear-transcribed mRNA"/>
    <property type="evidence" value="ECO:0007669"/>
    <property type="project" value="InterPro"/>
</dbReference>
<dbReference type="GO" id="GO:0033962">
    <property type="term" value="P:P-body assembly"/>
    <property type="evidence" value="ECO:0007669"/>
    <property type="project" value="TreeGrafter"/>
</dbReference>
<sequence length="1017" mass="113203">MDDSFFGFDTSVPYDDNGAGGQIAEPSEEEYDALNDETFGSATNGDWEEAHETMVRLTDGSVSGSSNKDSLNGVKLISGNILKSTQISSPSKANISRNRYVEKFADSDLELNLSTMKLDDVDLRFDDNESLSGSTGINLDPSVWATNPFKSSNIALDGSEHSTIFQSRERCSVSGINNVNNSDTIFQQAQNANLFAQHIQSEKNQCTDAQMIQRELPHHLGGAFGLPPTPKFCTLEDIERNIIIEQSIRKNHDNFLQPKDQRNQHHQNLKPNVNDAVRQSSNTSTPPPQPHHIQQHQLLQHQINQTKSQVSQLKGPPGFPNQGHTMRPNPSFANNLTQHPLGNLVHQQQTGGGGNRLPPGFSLYSAGLSPHVQQQNNHQLHPHPILNQHGLPPNFPRPLPSPHLPIALNNFAMHPNFNAMRAAAAVAGIHPASLIQTPQTARISPHPPNSAVLLSSQQSNSMYNMFNMRLVQEIQQNHPLLQNVARQTQQLQQNIGMNSQQNLIQQRANISGINKPIHQRRDGGSANGNLPHEEFDQYANLMSTRDKHWLIGIQLSQLNTDTPYIDDFYYTVYRERKAVLNGNLRHSQAHKDNQLNHPLTQPKGHAQLILVQLGNKNGTRNGQHRERRNSESTGTVGINSGNIGNSPDQKTPYVFSPLKFENSLGKLQYGSVTAPRKIIDAEIMGNENLVSGAGDSFPITASYSGSNSSILKSNIIPVAPLTGAMSDFTSSVHRKSRHILLHIETLYRIVLKLEDLNNPTAIATIIMKKKKESERIAALEQMENASKSHEERMAEASNSSTVNPALKNKFTYEIEKKEALVAKLIAGLSQEEVAAIMNVRKGKTLIRRIMIYIEAHDIRWTIWMGVFSSLQNVVKKDKDDADGVLYALYPEFKNQVRQADFETIVRISASIPLSEKKFNGIFCSKFGISSLVCLLLQAENIYMSGNDCTLTNGNKGKWRYFLDQVASSLNRTIQNHTVCAEIESDSIQPLMNHFARFEDLKLDSLLALITQARQQIN</sequence>
<dbReference type="PANTHER" id="PTHR21551:SF0">
    <property type="entry name" value="PROTEIN ASSOCIATED WITH TOPO II RELATED-1, ISOFORM A"/>
    <property type="match status" value="1"/>
</dbReference>
<dbReference type="GeneID" id="105229229"/>
<protein>
    <submittedName>
        <fullName evidence="4">Protein PAT1-like protein 1</fullName>
    </submittedName>
</protein>
<name>A0A034WIA0_BACDO</name>
<organism evidence="4">
    <name type="scientific">Bactrocera dorsalis</name>
    <name type="common">Oriental fruit fly</name>
    <name type="synonym">Dacus dorsalis</name>
    <dbReference type="NCBI Taxonomy" id="27457"/>
    <lineage>
        <taxon>Eukaryota</taxon>
        <taxon>Metazoa</taxon>
        <taxon>Ecdysozoa</taxon>
        <taxon>Arthropoda</taxon>
        <taxon>Hexapoda</taxon>
        <taxon>Insecta</taxon>
        <taxon>Pterygota</taxon>
        <taxon>Neoptera</taxon>
        <taxon>Endopterygota</taxon>
        <taxon>Diptera</taxon>
        <taxon>Brachycera</taxon>
        <taxon>Muscomorpha</taxon>
        <taxon>Tephritoidea</taxon>
        <taxon>Tephritidae</taxon>
        <taxon>Bactrocera</taxon>
        <taxon>Bactrocera</taxon>
    </lineage>
</organism>
<feature type="region of interest" description="Disordered" evidence="3">
    <location>
        <begin position="1"/>
        <end position="24"/>
    </location>
</feature>
<dbReference type="GO" id="GO:0003723">
    <property type="term" value="F:RNA binding"/>
    <property type="evidence" value="ECO:0007669"/>
    <property type="project" value="TreeGrafter"/>
</dbReference>
<dbReference type="KEGG" id="bdr:105229229"/>
<evidence type="ECO:0000313" key="4">
    <source>
        <dbReference type="EMBL" id="JAC53865.1"/>
    </source>
</evidence>
<dbReference type="OrthoDB" id="8251691at2759"/>
<feature type="region of interest" description="Disordered" evidence="3">
    <location>
        <begin position="275"/>
        <end position="327"/>
    </location>
</feature>
<comment type="subcellular location">
    <subcellularLocation>
        <location evidence="1">Cytoplasm</location>
        <location evidence="1">P-body</location>
    </subcellularLocation>
</comment>
<dbReference type="CTD" id="42058"/>
<dbReference type="GO" id="GO:0000932">
    <property type="term" value="C:P-body"/>
    <property type="evidence" value="ECO:0007669"/>
    <property type="project" value="UniProtKB-SubCell"/>
</dbReference>
<feature type="compositionally biased region" description="Polar residues" evidence="3">
    <location>
        <begin position="631"/>
        <end position="649"/>
    </location>
</feature>
<feature type="compositionally biased region" description="Low complexity" evidence="3">
    <location>
        <begin position="291"/>
        <end position="303"/>
    </location>
</feature>
<dbReference type="AlphaFoldDB" id="A0A034WIA0"/>
<accession>A0A034WIA0</accession>
<dbReference type="PANTHER" id="PTHR21551">
    <property type="entry name" value="TOPOISOMERASE II-ASSOCIATED PROTEIN PAT1"/>
    <property type="match status" value="1"/>
</dbReference>
<dbReference type="EMBL" id="GAKP01005087">
    <property type="protein sequence ID" value="JAC53865.1"/>
    <property type="molecule type" value="Transcribed_RNA"/>
</dbReference>
<gene>
    <name evidence="4" type="primary">PATL1</name>
</gene>
<feature type="region of interest" description="Disordered" evidence="3">
    <location>
        <begin position="616"/>
        <end position="649"/>
    </location>
</feature>
<dbReference type="RefSeq" id="XP_011207663.2">
    <property type="nucleotide sequence ID" value="XM_011209361.4"/>
</dbReference>
<evidence type="ECO:0000256" key="1">
    <source>
        <dbReference type="ARBA" id="ARBA00004201"/>
    </source>
</evidence>
<keyword evidence="2" id="KW-0963">Cytoplasm</keyword>
<proteinExistence type="predicted"/>
<evidence type="ECO:0000256" key="2">
    <source>
        <dbReference type="ARBA" id="ARBA00022490"/>
    </source>
</evidence>
<evidence type="ECO:0000256" key="3">
    <source>
        <dbReference type="SAM" id="MobiDB-lite"/>
    </source>
</evidence>
<dbReference type="InterPro" id="IPR039900">
    <property type="entry name" value="Pat1-like"/>
</dbReference>
<reference evidence="4" key="1">
    <citation type="journal article" date="2014" name="BMC Genomics">
        <title>Characterizing the developmental transcriptome of the oriental fruit fly, Bactrocera dorsalis (Diptera: Tephritidae) through comparative genomic analysis with Drosophila melanogaster utilizing modENCODE datasets.</title>
        <authorList>
            <person name="Geib S.M."/>
            <person name="Calla B."/>
            <person name="Hall B."/>
            <person name="Hou S."/>
            <person name="Manoukis N.C."/>
        </authorList>
    </citation>
    <scope>NUCLEOTIDE SEQUENCE</scope>
    <source>
        <strain evidence="4">Punador</strain>
    </source>
</reference>